<proteinExistence type="predicted"/>
<feature type="chain" id="PRO_5039062046" evidence="2">
    <location>
        <begin position="28"/>
        <end position="865"/>
    </location>
</feature>
<gene>
    <name evidence="3" type="ORF">OJ253_3525</name>
</gene>
<dbReference type="Proteomes" id="UP001067231">
    <property type="component" value="Unassembled WGS sequence"/>
</dbReference>
<evidence type="ECO:0000256" key="2">
    <source>
        <dbReference type="SAM" id="SignalP"/>
    </source>
</evidence>
<keyword evidence="2" id="KW-0732">Signal</keyword>
<dbReference type="AlphaFoldDB" id="A0A9D5DEC5"/>
<evidence type="ECO:0000256" key="1">
    <source>
        <dbReference type="SAM" id="MobiDB-lite"/>
    </source>
</evidence>
<feature type="compositionally biased region" description="Basic and acidic residues" evidence="1">
    <location>
        <begin position="532"/>
        <end position="550"/>
    </location>
</feature>
<organism evidence="3">
    <name type="scientific">Cryptosporidium canis</name>
    <dbReference type="NCBI Taxonomy" id="195482"/>
    <lineage>
        <taxon>Eukaryota</taxon>
        <taxon>Sar</taxon>
        <taxon>Alveolata</taxon>
        <taxon>Apicomplexa</taxon>
        <taxon>Conoidasida</taxon>
        <taxon>Coccidia</taxon>
        <taxon>Eucoccidiorida</taxon>
        <taxon>Eimeriorina</taxon>
        <taxon>Cryptosporidiidae</taxon>
        <taxon>Cryptosporidium</taxon>
    </lineage>
</organism>
<protein>
    <submittedName>
        <fullName evidence="3">Secreted protein</fullName>
    </submittedName>
</protein>
<comment type="caution">
    <text evidence="3">The sequence shown here is derived from an EMBL/GenBank/DDBJ whole genome shotgun (WGS) entry which is preliminary data.</text>
</comment>
<feature type="region of interest" description="Disordered" evidence="1">
    <location>
        <begin position="532"/>
        <end position="559"/>
    </location>
</feature>
<sequence>MRILKNLILIHFLTFILIEYKQIFVRAKDSSDKIAKRFFIHQDKPQWQRTQAPREEIAIICHILSLGPIECIKYDEREYDGANPGHEEYLGLFIQYGMFGAVALAQIKTDYRNKIINSELEEFNRANKNKITEIVNMFQIPRKVNNIQIIEGCEFDISTLMFKLTMNSTNNINGFDYKSPTEIALKISFHTSYTRELYYTSLLSKQSFPLIPAKTYGRGKIRITPRSYCLQIGNDIALNRILITEKINGITMQVLVRWLTSVDYLNWISSAKTIKELQRRLDNRAEIIWILVHSFFSTLTSLYIHSDFGYIVHCDLNTGNIQIANTNFNLKGTNFQENVDTLLKITPINIKILDFGTTKSTLEMSVRSLKCNVPNDIWRIKLIILRLFKIDNTTHPNLFGWTTDFPKSNSDLNYIKRSRIMGHIKSFDQYREEFLGNNDIKNAMDLNSTFESIIDGLDSICDITVHHISKFKDSAANIVNQRLYASCSPLDPSNARDVPIRLFKPEILTQLQVPLFPDKSAIIKKTIKEERKKLSNQKGEKMDENTRVKEPPNNLEKPMKNMLDLNTKEKHAVQGGVSPGGIHGIGVGSTSNSNIPVKDVQYINNKPNRPETNIVANSIGVAVESNSNENHQFEMPQFIQNFELERDKISKISTLKQVCSYVEQSKSREARKLLNQLKMKNSVLRDITMDIDQSVKKADRMLQAIIEGIKKKAPKVSSDQDRLKQFEINRSKLRYIAKSCPATLSKIDEENSEATEKVYIGIVAFENERQRILKRCNDLRNFTPRNENDTLKAEMKTKEIIERGKTLLQYRFHINNAMKCAFDFLFKGIRRVQRLVELSQDSMKGDLLLEENLELLLDKIAGYNV</sequence>
<accession>A0A9D5DEC5</accession>
<name>A0A9D5DEC5_9CRYT</name>
<reference evidence="3" key="1">
    <citation type="submission" date="2022-10" db="EMBL/GenBank/DDBJ databases">
        <title>Adaptive evolution leads to modifications in subtelomeric GC content in a zoonotic Cryptosporidium species.</title>
        <authorList>
            <person name="Li J."/>
            <person name="Feng Y."/>
            <person name="Xiao L."/>
        </authorList>
    </citation>
    <scope>NUCLEOTIDE SEQUENCE</scope>
    <source>
        <strain evidence="3">33844</strain>
    </source>
</reference>
<dbReference type="OrthoDB" id="340142at2759"/>
<evidence type="ECO:0000313" key="3">
    <source>
        <dbReference type="EMBL" id="KAJ1604705.1"/>
    </source>
</evidence>
<dbReference type="EMBL" id="JAPCXC010000122">
    <property type="protein sequence ID" value="KAJ1604705.1"/>
    <property type="molecule type" value="Genomic_DNA"/>
</dbReference>
<feature type="signal peptide" evidence="2">
    <location>
        <begin position="1"/>
        <end position="27"/>
    </location>
</feature>